<keyword evidence="9" id="KW-1185">Reference proteome</keyword>
<dbReference type="Gene3D" id="3.40.50.2300">
    <property type="match status" value="2"/>
</dbReference>
<keyword evidence="1" id="KW-0678">Repressor</keyword>
<dbReference type="PROSITE" id="PS50932">
    <property type="entry name" value="HTH_LACI_2"/>
    <property type="match status" value="1"/>
</dbReference>
<dbReference type="Pfam" id="PF00356">
    <property type="entry name" value="LacI"/>
    <property type="match status" value="1"/>
</dbReference>
<dbReference type="InterPro" id="IPR010982">
    <property type="entry name" value="Lambda_DNA-bd_dom_sf"/>
</dbReference>
<dbReference type="InterPro" id="IPR001387">
    <property type="entry name" value="Cro/C1-type_HTH"/>
</dbReference>
<sequence length="383" mass="41540">MVGMRDVAREAGVSTSTVSLVVNGNGYVSAAMAERVSQAMKRLNYVPNELARNFSRNETDLVGVIIPTIRHPFFATLTASLQSALYEQGMRTVLCSTADVDQDVSQYVDMLRRRAMDGIIMGAHAVYPADYWSSIERPIVAFDRFLGGSIPSVGSDHSQGGHLAASLFAHTGAHHVVEIGGPRTLYQTASGPRSVSLGNIQIAGQTTFPPIRYHLAFEQRLQQTGIHYDYIEIENVAQMEQFRNAAHLAFERYPDLDAIVAPDLAAAFCVQEAFRRGRAIPGDLQIIAYDGSYVSDLAGLKLTSILQDFDGIANALARQLLQAIPGRVYRAPDATQRQAGQEGTGLNGARPGSVPGSELIPMSVKLGESTRWEGSIEDLLSSE</sequence>
<dbReference type="Proteomes" id="UP001321748">
    <property type="component" value="Chromosome"/>
</dbReference>
<evidence type="ECO:0000256" key="1">
    <source>
        <dbReference type="ARBA" id="ARBA00022491"/>
    </source>
</evidence>
<dbReference type="PANTHER" id="PTHR30146:SF95">
    <property type="entry name" value="RIBOSE OPERON REPRESSOR"/>
    <property type="match status" value="1"/>
</dbReference>
<organism evidence="8 9">
    <name type="scientific">Bombiscardovia apis</name>
    <dbReference type="NCBI Taxonomy" id="2932182"/>
    <lineage>
        <taxon>Bacteria</taxon>
        <taxon>Bacillati</taxon>
        <taxon>Actinomycetota</taxon>
        <taxon>Actinomycetes</taxon>
        <taxon>Bifidobacteriales</taxon>
        <taxon>Bifidobacteriaceae</taxon>
        <taxon>Bombiscardovia</taxon>
    </lineage>
</organism>
<dbReference type="CDD" id="cd01392">
    <property type="entry name" value="HTH_LacI"/>
    <property type="match status" value="1"/>
</dbReference>
<keyword evidence="3" id="KW-0238">DNA-binding</keyword>
<dbReference type="SUPFAM" id="SSF47413">
    <property type="entry name" value="lambda repressor-like DNA-binding domains"/>
    <property type="match status" value="1"/>
</dbReference>
<dbReference type="InterPro" id="IPR000843">
    <property type="entry name" value="HTH_LacI"/>
</dbReference>
<dbReference type="PROSITE" id="PS50943">
    <property type="entry name" value="HTH_CROC1"/>
    <property type="match status" value="1"/>
</dbReference>
<evidence type="ECO:0000256" key="5">
    <source>
        <dbReference type="SAM" id="MobiDB-lite"/>
    </source>
</evidence>
<dbReference type="InterPro" id="IPR046335">
    <property type="entry name" value="LacI/GalR-like_sensor"/>
</dbReference>
<name>A0ABM8BEN5_9BIFI</name>
<dbReference type="PANTHER" id="PTHR30146">
    <property type="entry name" value="LACI-RELATED TRANSCRIPTIONAL REPRESSOR"/>
    <property type="match status" value="1"/>
</dbReference>
<feature type="domain" description="HTH cro/C1-type" evidence="7">
    <location>
        <begin position="4"/>
        <end position="46"/>
    </location>
</feature>
<dbReference type="SUPFAM" id="SSF53822">
    <property type="entry name" value="Periplasmic binding protein-like I"/>
    <property type="match status" value="1"/>
</dbReference>
<evidence type="ECO:0000256" key="2">
    <source>
        <dbReference type="ARBA" id="ARBA00023015"/>
    </source>
</evidence>
<dbReference type="Gene3D" id="1.10.260.40">
    <property type="entry name" value="lambda repressor-like DNA-binding domains"/>
    <property type="match status" value="1"/>
</dbReference>
<accession>A0ABM8BEN5</accession>
<dbReference type="InterPro" id="IPR028082">
    <property type="entry name" value="Peripla_BP_I"/>
</dbReference>
<protein>
    <submittedName>
        <fullName evidence="8">LacI family transcriptional regulator</fullName>
    </submittedName>
</protein>
<feature type="region of interest" description="Disordered" evidence="5">
    <location>
        <begin position="334"/>
        <end position="360"/>
    </location>
</feature>
<evidence type="ECO:0000313" key="8">
    <source>
        <dbReference type="EMBL" id="BDR55391.1"/>
    </source>
</evidence>
<dbReference type="RefSeq" id="WP_317642879.1">
    <property type="nucleotide sequence ID" value="NZ_AP026800.1"/>
</dbReference>
<keyword evidence="2" id="KW-0805">Transcription regulation</keyword>
<dbReference type="InterPro" id="IPR001761">
    <property type="entry name" value="Peripla_BP/Lac1_sug-bd_dom"/>
</dbReference>
<dbReference type="PROSITE" id="PS00356">
    <property type="entry name" value="HTH_LACI_1"/>
    <property type="match status" value="1"/>
</dbReference>
<evidence type="ECO:0000259" key="7">
    <source>
        <dbReference type="PROSITE" id="PS50943"/>
    </source>
</evidence>
<evidence type="ECO:0000259" key="6">
    <source>
        <dbReference type="PROSITE" id="PS50932"/>
    </source>
</evidence>
<dbReference type="EMBL" id="AP026800">
    <property type="protein sequence ID" value="BDR55391.1"/>
    <property type="molecule type" value="Genomic_DNA"/>
</dbReference>
<evidence type="ECO:0000256" key="4">
    <source>
        <dbReference type="ARBA" id="ARBA00023163"/>
    </source>
</evidence>
<keyword evidence="4" id="KW-0804">Transcription</keyword>
<dbReference type="Pfam" id="PF13377">
    <property type="entry name" value="Peripla_BP_3"/>
    <property type="match status" value="1"/>
</dbReference>
<evidence type="ECO:0000313" key="9">
    <source>
        <dbReference type="Proteomes" id="UP001321748"/>
    </source>
</evidence>
<evidence type="ECO:0000256" key="3">
    <source>
        <dbReference type="ARBA" id="ARBA00023125"/>
    </source>
</evidence>
<dbReference type="SMART" id="SM00354">
    <property type="entry name" value="HTH_LACI"/>
    <property type="match status" value="1"/>
</dbReference>
<reference evidence="8 9" key="1">
    <citation type="journal article" date="2023" name="Microbiol. Spectr.">
        <title>Symbiosis of Carpenter Bees with Uncharacterized Lactic Acid Bacteria Showing NAD Auxotrophy.</title>
        <authorList>
            <person name="Kawasaki S."/>
            <person name="Ozawa K."/>
            <person name="Mori T."/>
            <person name="Yamamoto A."/>
            <person name="Ito M."/>
            <person name="Ohkuma M."/>
            <person name="Sakamoto M."/>
            <person name="Matsutani M."/>
        </authorList>
    </citation>
    <scope>NUCLEOTIDE SEQUENCE [LARGE SCALE GENOMIC DNA]</scope>
    <source>
        <strain evidence="8 9">KimH</strain>
    </source>
</reference>
<gene>
    <name evidence="8" type="ORF">KIMH_15020</name>
</gene>
<dbReference type="Pfam" id="PF00532">
    <property type="entry name" value="Peripla_BP_1"/>
    <property type="match status" value="1"/>
</dbReference>
<proteinExistence type="predicted"/>
<feature type="domain" description="HTH lacI-type" evidence="6">
    <location>
        <begin position="2"/>
        <end position="56"/>
    </location>
</feature>